<dbReference type="EMBL" id="BLLF01000264">
    <property type="protein sequence ID" value="GFH09800.1"/>
    <property type="molecule type" value="Genomic_DNA"/>
</dbReference>
<comment type="caution">
    <text evidence="1">The sequence shown here is derived from an EMBL/GenBank/DDBJ whole genome shotgun (WGS) entry which is preliminary data.</text>
</comment>
<proteinExistence type="predicted"/>
<evidence type="ECO:0000313" key="2">
    <source>
        <dbReference type="Proteomes" id="UP000485058"/>
    </source>
</evidence>
<evidence type="ECO:0000313" key="1">
    <source>
        <dbReference type="EMBL" id="GFH09800.1"/>
    </source>
</evidence>
<name>A0A699YHY0_HAELA</name>
<accession>A0A699YHY0</accession>
<keyword evidence="2" id="KW-1185">Reference proteome</keyword>
<dbReference type="AlphaFoldDB" id="A0A699YHY0"/>
<gene>
    <name evidence="1" type="ORF">HaLaN_05009</name>
</gene>
<protein>
    <submittedName>
        <fullName evidence="1">Uncharacterized protein</fullName>
    </submittedName>
</protein>
<sequence>MPAQAIADTPPLLTINCISGVVGGPSLGKLTRDIAARCENVRFSLAGYTEKGTPLHKPAYCEPTTVTFQNLPCQLCSLTNEAAVGEESKAFHQPG</sequence>
<feature type="non-terminal residue" evidence="1">
    <location>
        <position position="95"/>
    </location>
</feature>
<organism evidence="1 2">
    <name type="scientific">Haematococcus lacustris</name>
    <name type="common">Green alga</name>
    <name type="synonym">Haematococcus pluvialis</name>
    <dbReference type="NCBI Taxonomy" id="44745"/>
    <lineage>
        <taxon>Eukaryota</taxon>
        <taxon>Viridiplantae</taxon>
        <taxon>Chlorophyta</taxon>
        <taxon>core chlorophytes</taxon>
        <taxon>Chlorophyceae</taxon>
        <taxon>CS clade</taxon>
        <taxon>Chlamydomonadales</taxon>
        <taxon>Haematococcaceae</taxon>
        <taxon>Haematococcus</taxon>
    </lineage>
</organism>
<reference evidence="1 2" key="1">
    <citation type="submission" date="2020-02" db="EMBL/GenBank/DDBJ databases">
        <title>Draft genome sequence of Haematococcus lacustris strain NIES-144.</title>
        <authorList>
            <person name="Morimoto D."/>
            <person name="Nakagawa S."/>
            <person name="Yoshida T."/>
            <person name="Sawayama S."/>
        </authorList>
    </citation>
    <scope>NUCLEOTIDE SEQUENCE [LARGE SCALE GENOMIC DNA]</scope>
    <source>
        <strain evidence="1 2">NIES-144</strain>
    </source>
</reference>
<dbReference type="Proteomes" id="UP000485058">
    <property type="component" value="Unassembled WGS sequence"/>
</dbReference>